<dbReference type="Proteomes" id="UP000276776">
    <property type="component" value="Unassembled WGS sequence"/>
</dbReference>
<name>A0A0N5D9L7_THECL</name>
<keyword evidence="1" id="KW-0175">Coiled coil</keyword>
<organism evidence="4">
    <name type="scientific">Thelazia callipaeda</name>
    <name type="common">Oriental eyeworm</name>
    <name type="synonym">Parasitic nematode</name>
    <dbReference type="NCBI Taxonomy" id="103827"/>
    <lineage>
        <taxon>Eukaryota</taxon>
        <taxon>Metazoa</taxon>
        <taxon>Ecdysozoa</taxon>
        <taxon>Nematoda</taxon>
        <taxon>Chromadorea</taxon>
        <taxon>Rhabditida</taxon>
        <taxon>Spirurina</taxon>
        <taxon>Spiruromorpha</taxon>
        <taxon>Thelazioidea</taxon>
        <taxon>Thelaziidae</taxon>
        <taxon>Thelazia</taxon>
    </lineage>
</organism>
<evidence type="ECO:0000313" key="3">
    <source>
        <dbReference type="Proteomes" id="UP000276776"/>
    </source>
</evidence>
<dbReference type="EMBL" id="UYYF01004889">
    <property type="protein sequence ID" value="VDN07485.1"/>
    <property type="molecule type" value="Genomic_DNA"/>
</dbReference>
<evidence type="ECO:0000313" key="2">
    <source>
        <dbReference type="EMBL" id="VDN07485.1"/>
    </source>
</evidence>
<protein>
    <submittedName>
        <fullName evidence="4">Myosin_tail_1 domain-containing protein</fullName>
    </submittedName>
</protein>
<dbReference type="STRING" id="103827.A0A0N5D9L7"/>
<keyword evidence="3" id="KW-1185">Reference proteome</keyword>
<gene>
    <name evidence="2" type="ORF">TCLT_LOCUS9821</name>
</gene>
<reference evidence="2 3" key="2">
    <citation type="submission" date="2018-11" db="EMBL/GenBank/DDBJ databases">
        <authorList>
            <consortium name="Pathogen Informatics"/>
        </authorList>
    </citation>
    <scope>NUCLEOTIDE SEQUENCE [LARGE SCALE GENOMIC DNA]</scope>
</reference>
<sequence length="130" mass="15411">MQQMRNESQNQDRQIEHLRNANALLEQRLQDVEANVKVERDAFERKVQNAMQVAEELSAVTSEIRSEMMQHKESAELAIQERENYFEQIQVLNKQLLDANHERESHLNDIAACRKRLSEMENFNKEVKVF</sequence>
<dbReference type="WBParaSite" id="TCLT_0000983201-mRNA-1">
    <property type="protein sequence ID" value="TCLT_0000983201-mRNA-1"/>
    <property type="gene ID" value="TCLT_0000983201"/>
</dbReference>
<dbReference type="AlphaFoldDB" id="A0A0N5D9L7"/>
<accession>A0A0N5D9L7</accession>
<dbReference type="OrthoDB" id="5839011at2759"/>
<feature type="coiled-coil region" evidence="1">
    <location>
        <begin position="1"/>
        <end position="109"/>
    </location>
</feature>
<reference evidence="4" key="1">
    <citation type="submission" date="2017-02" db="UniProtKB">
        <authorList>
            <consortium name="WormBaseParasite"/>
        </authorList>
    </citation>
    <scope>IDENTIFICATION</scope>
</reference>
<proteinExistence type="predicted"/>
<evidence type="ECO:0000313" key="4">
    <source>
        <dbReference type="WBParaSite" id="TCLT_0000983201-mRNA-1"/>
    </source>
</evidence>
<evidence type="ECO:0000256" key="1">
    <source>
        <dbReference type="SAM" id="Coils"/>
    </source>
</evidence>